<evidence type="ECO:0000256" key="3">
    <source>
        <dbReference type="ARBA" id="ARBA00022440"/>
    </source>
</evidence>
<dbReference type="GO" id="GO:0005198">
    <property type="term" value="F:structural molecule activity"/>
    <property type="evidence" value="ECO:0007669"/>
    <property type="project" value="InterPro"/>
</dbReference>
<keyword evidence="6" id="KW-0969">Cilium</keyword>
<dbReference type="PANTHER" id="PTHR35903">
    <property type="entry name" value="FLAGELLIN B1"/>
    <property type="match status" value="1"/>
</dbReference>
<keyword evidence="6" id="KW-0966">Cell projection</keyword>
<dbReference type="OrthoDB" id="102632at2157"/>
<gene>
    <name evidence="6" type="ordered locus">Metev_0725</name>
</gene>
<dbReference type="RefSeq" id="WP_013194194.1">
    <property type="nucleotide sequence ID" value="NC_014253.1"/>
</dbReference>
<evidence type="ECO:0000256" key="4">
    <source>
        <dbReference type="RuleBase" id="RU361282"/>
    </source>
</evidence>
<feature type="transmembrane region" description="Helical" evidence="5">
    <location>
        <begin position="16"/>
        <end position="39"/>
    </location>
</feature>
<keyword evidence="5" id="KW-0472">Membrane</keyword>
<comment type="similarity">
    <text evidence="2 4">Belongs to the archaeal flagellin family.</text>
</comment>
<dbReference type="EMBL" id="CP002069">
    <property type="protein sequence ID" value="ADI73626.1"/>
    <property type="molecule type" value="Genomic_DNA"/>
</dbReference>
<accession>D7E702</accession>
<evidence type="ECO:0000313" key="7">
    <source>
        <dbReference type="Proteomes" id="UP000000391"/>
    </source>
</evidence>
<keyword evidence="3 4" id="KW-0974">Archaeal flagellum</keyword>
<reference evidence="6 7" key="1">
    <citation type="submission" date="2010-06" db="EMBL/GenBank/DDBJ databases">
        <title>Complete sequence chromosome of Methanohalobium evestigatum Z-7303.</title>
        <authorList>
            <consortium name="US DOE Joint Genome Institute"/>
            <person name="Lucas S."/>
            <person name="Copeland A."/>
            <person name="Lapidus A."/>
            <person name="Cheng J.-F."/>
            <person name="Bruce D."/>
            <person name="Goodwin L."/>
            <person name="Pitluck S."/>
            <person name="Saunders E."/>
            <person name="Detter J.C."/>
            <person name="Han C."/>
            <person name="Tapia R."/>
            <person name="Land M."/>
            <person name="Hauser L."/>
            <person name="Kyrpides N."/>
            <person name="Mikhailova N."/>
            <person name="Sieprawska-Lupa M."/>
            <person name="Whitman W.B."/>
            <person name="Anderson I."/>
            <person name="Woyke T."/>
        </authorList>
    </citation>
    <scope>NUCLEOTIDE SEQUENCE [LARGE SCALE GENOMIC DNA]</scope>
    <source>
        <strain evidence="7">ATCC BAA-1072 / DSM 3721 / NBRC 107634 / OCM 161 / Z-7303</strain>
    </source>
</reference>
<evidence type="ECO:0000256" key="2">
    <source>
        <dbReference type="ARBA" id="ARBA00010256"/>
    </source>
</evidence>
<protein>
    <recommendedName>
        <fullName evidence="4">Flagellin</fullName>
    </recommendedName>
</protein>
<keyword evidence="5" id="KW-0812">Transmembrane</keyword>
<dbReference type="Proteomes" id="UP000000391">
    <property type="component" value="Chromosome"/>
</dbReference>
<dbReference type="PANTHER" id="PTHR35903:SF1">
    <property type="entry name" value="FLAGELLIN B1"/>
    <property type="match status" value="1"/>
</dbReference>
<keyword evidence="7" id="KW-1185">Reference proteome</keyword>
<keyword evidence="5" id="KW-1133">Transmembrane helix</keyword>
<dbReference type="GeneID" id="9346346"/>
<dbReference type="STRING" id="644295.Metev_0725"/>
<dbReference type="InterPro" id="IPR013373">
    <property type="entry name" value="Flagellin/pilin_N_arc"/>
</dbReference>
<organism evidence="6 7">
    <name type="scientific">Methanohalobium evestigatum (strain ATCC BAA-1072 / DSM 3721 / NBRC 107634 / OCM 161 / Z-7303)</name>
    <dbReference type="NCBI Taxonomy" id="644295"/>
    <lineage>
        <taxon>Archaea</taxon>
        <taxon>Methanobacteriati</taxon>
        <taxon>Methanobacteriota</taxon>
        <taxon>Stenosarchaea group</taxon>
        <taxon>Methanomicrobia</taxon>
        <taxon>Methanosarcinales</taxon>
        <taxon>Methanosarcinaceae</taxon>
        <taxon>Methanohalobium</taxon>
    </lineage>
</organism>
<comment type="function">
    <text evidence="4">Flagellin is the subunit protein which polymerizes to form the filaments of archaeal flagella.</text>
</comment>
<evidence type="ECO:0000313" key="6">
    <source>
        <dbReference type="EMBL" id="ADI73626.1"/>
    </source>
</evidence>
<evidence type="ECO:0000256" key="5">
    <source>
        <dbReference type="SAM" id="Phobius"/>
    </source>
</evidence>
<dbReference type="NCBIfam" id="TIGR02537">
    <property type="entry name" value="arch_flag_Nterm"/>
    <property type="match status" value="1"/>
</dbReference>
<name>D7E702_METEZ</name>
<evidence type="ECO:0000256" key="1">
    <source>
        <dbReference type="ARBA" id="ARBA00004618"/>
    </source>
</evidence>
<sequence>MEKLKDLFMKDDQGQVGIGTLIIFIAMVLVAAVAAAVLIQTSGNLQQRAQSTGQEATAEVSSNLDIKTIEGIRADSGDNNLTPYIDYLKIRTGISAGAQAMDLSQLVITISDSNERNVLKYYGNDTYEPDGYDIINNNNSTEQYSMSATRDEDGSFSKSNPVMNRGDLVEINVSTITSDSLDYNNIDDIDISTVNSSNTTESGLELDTRTTVSISMTPEAGTTKQLDFMTPPSYGVDKRIQLYP</sequence>
<dbReference type="Pfam" id="PF01917">
    <property type="entry name" value="Flagellin_arch-type"/>
    <property type="match status" value="1"/>
</dbReference>
<comment type="subcellular location">
    <subcellularLocation>
        <location evidence="1 4">Archaeal flagellum</location>
    </subcellularLocation>
</comment>
<dbReference type="HOGENOM" id="CLU_051124_0_2_2"/>
<dbReference type="KEGG" id="mev:Metev_0725"/>
<dbReference type="AlphaFoldDB" id="D7E702"/>
<proteinExistence type="inferred from homology"/>
<dbReference type="GO" id="GO:0097588">
    <property type="term" value="P:archaeal or bacterial-type flagellum-dependent cell motility"/>
    <property type="evidence" value="ECO:0007669"/>
    <property type="project" value="InterPro"/>
</dbReference>
<dbReference type="GO" id="GO:0097589">
    <property type="term" value="C:archaeal-type flagellum"/>
    <property type="evidence" value="ECO:0007669"/>
    <property type="project" value="UniProtKB-SubCell"/>
</dbReference>
<keyword evidence="6" id="KW-0282">Flagellum</keyword>
<dbReference type="InterPro" id="IPR002774">
    <property type="entry name" value="Flagellin_arc-type"/>
</dbReference>